<feature type="transmembrane region" description="Helical" evidence="10">
    <location>
        <begin position="1462"/>
        <end position="1484"/>
    </location>
</feature>
<proteinExistence type="inferred from homology"/>
<evidence type="ECO:0000256" key="5">
    <source>
        <dbReference type="ARBA" id="ARBA00022679"/>
    </source>
</evidence>
<accession>A0A5A8CX26</accession>
<dbReference type="InterPro" id="IPR032421">
    <property type="entry name" value="PMT_4TMC"/>
</dbReference>
<feature type="region of interest" description="Disordered" evidence="9">
    <location>
        <begin position="119"/>
        <end position="249"/>
    </location>
</feature>
<keyword evidence="14" id="KW-1185">Reference proteome</keyword>
<dbReference type="PANTHER" id="PTHR10050">
    <property type="entry name" value="DOLICHYL-PHOSPHATE-MANNOSE--PROTEIN MANNOSYLTRANSFERASE"/>
    <property type="match status" value="1"/>
</dbReference>
<feature type="compositionally biased region" description="Basic and acidic residues" evidence="9">
    <location>
        <begin position="73"/>
        <end position="93"/>
    </location>
</feature>
<dbReference type="EMBL" id="VLTN01000002">
    <property type="protein sequence ID" value="KAA0157074.1"/>
    <property type="molecule type" value="Genomic_DNA"/>
</dbReference>
<feature type="transmembrane region" description="Helical" evidence="10">
    <location>
        <begin position="1638"/>
        <end position="1657"/>
    </location>
</feature>
<reference evidence="13 14" key="1">
    <citation type="submission" date="2019-07" db="EMBL/GenBank/DDBJ databases">
        <title>Genomes of Cafeteria roenbergensis.</title>
        <authorList>
            <person name="Fischer M.G."/>
            <person name="Hackl T."/>
            <person name="Roman M."/>
        </authorList>
    </citation>
    <scope>NUCLEOTIDE SEQUENCE [LARGE SCALE GENOMIC DNA]</scope>
    <source>
        <strain evidence="13 14">BVI</strain>
    </source>
</reference>
<comment type="subcellular location">
    <subcellularLocation>
        <location evidence="1">Endomembrane system</location>
        <topology evidence="1">Multi-pass membrane protein</topology>
    </subcellularLocation>
</comment>
<comment type="caution">
    <text evidence="13">The sequence shown here is derived from an EMBL/GenBank/DDBJ whole genome shotgun (WGS) entry which is preliminary data.</text>
</comment>
<keyword evidence="6 10" id="KW-0812">Transmembrane</keyword>
<keyword evidence="7 10" id="KW-1133">Transmembrane helix</keyword>
<dbReference type="Proteomes" id="UP000323011">
    <property type="component" value="Unassembled WGS sequence"/>
</dbReference>
<feature type="region of interest" description="Disordered" evidence="9">
    <location>
        <begin position="524"/>
        <end position="543"/>
    </location>
</feature>
<dbReference type="UniPathway" id="UPA00378"/>
<evidence type="ECO:0000313" key="13">
    <source>
        <dbReference type="EMBL" id="KAA0157074.1"/>
    </source>
</evidence>
<feature type="transmembrane region" description="Helical" evidence="10">
    <location>
        <begin position="865"/>
        <end position="886"/>
    </location>
</feature>
<dbReference type="Pfam" id="PF02366">
    <property type="entry name" value="PMT"/>
    <property type="match status" value="1"/>
</dbReference>
<evidence type="ECO:0000259" key="11">
    <source>
        <dbReference type="Pfam" id="PF02366"/>
    </source>
</evidence>
<feature type="region of interest" description="Disordered" evidence="9">
    <location>
        <begin position="63"/>
        <end position="94"/>
    </location>
</feature>
<dbReference type="InterPro" id="IPR027005">
    <property type="entry name" value="PMT-like"/>
</dbReference>
<feature type="transmembrane region" description="Helical" evidence="10">
    <location>
        <begin position="906"/>
        <end position="926"/>
    </location>
</feature>
<feature type="transmembrane region" description="Helical" evidence="10">
    <location>
        <begin position="1664"/>
        <end position="1687"/>
    </location>
</feature>
<feature type="transmembrane region" description="Helical" evidence="10">
    <location>
        <begin position="1004"/>
        <end position="1027"/>
    </location>
</feature>
<feature type="transmembrane region" description="Helical" evidence="10">
    <location>
        <begin position="1614"/>
        <end position="1632"/>
    </location>
</feature>
<dbReference type="PANTHER" id="PTHR10050:SF51">
    <property type="entry name" value="PROTEIN O-MANNOSYL-TRANSFERASE 1"/>
    <property type="match status" value="1"/>
</dbReference>
<feature type="transmembrane region" description="Helical" evidence="10">
    <location>
        <begin position="1230"/>
        <end position="1251"/>
    </location>
</feature>
<feature type="compositionally biased region" description="Basic and acidic residues" evidence="9">
    <location>
        <begin position="194"/>
        <end position="249"/>
    </location>
</feature>
<feature type="domain" description="ArnT-like N-terminal" evidence="11">
    <location>
        <begin position="1149"/>
        <end position="1308"/>
    </location>
</feature>
<dbReference type="GO" id="GO:0016020">
    <property type="term" value="C:membrane"/>
    <property type="evidence" value="ECO:0007669"/>
    <property type="project" value="InterPro"/>
</dbReference>
<evidence type="ECO:0000256" key="9">
    <source>
        <dbReference type="SAM" id="MobiDB-lite"/>
    </source>
</evidence>
<comment type="pathway">
    <text evidence="2">Protein modification; protein glycosylation.</text>
</comment>
<feature type="transmembrane region" description="Helical" evidence="10">
    <location>
        <begin position="1574"/>
        <end position="1593"/>
    </location>
</feature>
<evidence type="ECO:0000256" key="8">
    <source>
        <dbReference type="ARBA" id="ARBA00023136"/>
    </source>
</evidence>
<feature type="compositionally biased region" description="Low complexity" evidence="9">
    <location>
        <begin position="166"/>
        <end position="193"/>
    </location>
</feature>
<feature type="transmembrane region" description="Helical" evidence="10">
    <location>
        <begin position="1258"/>
        <end position="1275"/>
    </location>
</feature>
<evidence type="ECO:0000256" key="6">
    <source>
        <dbReference type="ARBA" id="ARBA00022692"/>
    </source>
</evidence>
<evidence type="ECO:0000256" key="3">
    <source>
        <dbReference type="ARBA" id="ARBA00007222"/>
    </source>
</evidence>
<evidence type="ECO:0000259" key="12">
    <source>
        <dbReference type="Pfam" id="PF16192"/>
    </source>
</evidence>
<feature type="region of interest" description="Disordered" evidence="9">
    <location>
        <begin position="436"/>
        <end position="463"/>
    </location>
</feature>
<dbReference type="Pfam" id="PF16192">
    <property type="entry name" value="PMT_4TMC"/>
    <property type="match status" value="1"/>
</dbReference>
<gene>
    <name evidence="13" type="ORF">FNF29_00426</name>
</gene>
<sequence length="1706" mass="183651">MRGTVASAGKLGQSIGSSLSELASWLSSTLNPAAKEADREEAWATAEAAVLEAEERRIRMEEAMQIQTEAEAEAQRRRDQAELERAELEEAERANVLQSVASSSASLLKDEVAALSDELGEAGGDAEGGLARFSAHSFAEDDNGASGSSGREGPEGRGRGTGAARGGVALPGTTASATGAAAAAAAAHAAADAARQEAARREDLAAKEAERARAAAAKEEAAREAEEAARALREAAERDAAAARAEEAATRVAQEELEAARKAADEAIASAVAAGVTFDGEDDPEMAEMVAQSRRRSSVFGRMARAMGMGREDLSKEQAEAEAARARQALARAQARLEALEEDRRLQQAKRLADEEARRAEVARRKAEREQREEEERRKHEEEAEARRLRRAKEEEDLRRRKLAEEAEAASDRIRAESLSRAQKAALEAERLRLVAIRSRPRTPPPPKGPELAAVSDSGGEDPANPLPAAFLLALEGALPPELVPPLAEEDILSPEEALRRLRNQHETYHSAAKRRRERRLAAGYAPDPEGTEEGAGIAGAGQGADLTGVTVRSRAQWLGGMRWRQAALLVGATLLGKPVVARRLELQDDGPQGGPPVPSMTLEDVESHPPAASGPPTDTRPSRGPGHRGRRSSLVVVAGGAGGQQRLTPGSKGGPGSSRAASKRRFRLPTAADAGAPPDAEARPGHARKGSSKASLPSRDDSEELGAKVQLQVSSWSFGNIMGVLEPVIEFGTVGAVAFRGFALGLWDLPSSETISVAIQGIVFESSLGELLSAAGVSGGASGNTTSTAATAAATAVEFGDGASPVTLFKQLFWACAAVALVFPLLSLRGVRRAREGKLGTVTGVDGRRRPAPLLSFEGVYMQLLSLAGGIGFFFIIKTLLGMLACNYTAEGTPLYQDPTIQCWRGFHLAWVALAIVSGLLYYPLATFISPSMAYASPSLDLKYSLGWTVAASQAKLLLSAAMVFFPREDELAVPCAVAIGISVVLSVYLFTRRPCLVDRVNLWRGSLLLLAAWPNLLLLLLLVGLPADAAKIMLLSGWALGLAFTVAADCCGGERLVGIWTPAPKSSTDPGSRGKAVELQRIGSPAMSAVQHRGTARTRKGAGAEVVGDDAAPSAASPRLPESADDAQEETSELFWGLPEWPTMHVLLFALGVLTRFYRLDSPRGVVFDEHHFGRFTNQYNRGTYLFDIHPPLGKLVFYVVSRIAGYNPDACDYAEISNVYGEDCNFMPLRATAALFGCLTVPLLYSICRRMGCRVVAASFGALLFLTDNLNLIESRLILVDSQLIFFAALSLWVALCYWERRRKHEDAVLLLGRSLARVKASARDVSKTGSGSVDSDDVINRGYGSLGVWVPPPFTIIARPGRSTSDGDDLGTSEVQNPVAVEAAAYGIGRPKHERATPPAIMTIAERMVWAVVLGTVCGCAVSIKWTNLATPGMIAIESFFGLFFFRREAAPLPDLLVMGASALFVYTLWFFIHFALLPFTGDGDAFMRVEFQRTIINNTNYDPNAPKPFFLTSFVQLNQEMLSANARIDTPHHWMSKWWTWPINARGVLYYSKDIGKDNQLIYLVGNPAVIWLVLIGVLGGFAVLLTYCRYRSGPDTFFPNWMRAFSSTLTYTCLVWLINLIPYILVSRAAFVYHYMPALLYAELATAILVDKVSGNQVGFVVQVLSAIVVGVWLLFAPWVYGIPMSRDYHAALRWTDGWS</sequence>
<dbReference type="GO" id="GO:0000030">
    <property type="term" value="F:mannosyltransferase activity"/>
    <property type="evidence" value="ECO:0007669"/>
    <property type="project" value="InterPro"/>
</dbReference>
<feature type="transmembrane region" description="Helical" evidence="10">
    <location>
        <begin position="973"/>
        <end position="992"/>
    </location>
</feature>
<feature type="domain" description="Protein O-mannosyl-transferase C-terminal four TM" evidence="12">
    <location>
        <begin position="1515"/>
        <end position="1705"/>
    </location>
</feature>
<feature type="compositionally biased region" description="Low complexity" evidence="9">
    <location>
        <begin position="670"/>
        <end position="680"/>
    </location>
</feature>
<evidence type="ECO:0000313" key="14">
    <source>
        <dbReference type="Proteomes" id="UP000323011"/>
    </source>
</evidence>
<keyword evidence="5" id="KW-0808">Transferase</keyword>
<evidence type="ECO:0000256" key="7">
    <source>
        <dbReference type="ARBA" id="ARBA00022989"/>
    </source>
</evidence>
<feature type="transmembrane region" description="Helical" evidence="10">
    <location>
        <begin position="1281"/>
        <end position="1302"/>
    </location>
</feature>
<dbReference type="GO" id="GO:0012505">
    <property type="term" value="C:endomembrane system"/>
    <property type="evidence" value="ECO:0007669"/>
    <property type="project" value="UniProtKB-SubCell"/>
</dbReference>
<dbReference type="GO" id="GO:0006493">
    <property type="term" value="P:protein O-linked glycosylation"/>
    <property type="evidence" value="ECO:0007669"/>
    <property type="project" value="InterPro"/>
</dbReference>
<evidence type="ECO:0000256" key="1">
    <source>
        <dbReference type="ARBA" id="ARBA00004127"/>
    </source>
</evidence>
<feature type="region of interest" description="Disordered" evidence="9">
    <location>
        <begin position="1090"/>
        <end position="1126"/>
    </location>
</feature>
<organism evidence="13 14">
    <name type="scientific">Cafeteria roenbergensis</name>
    <name type="common">Marine flagellate</name>
    <dbReference type="NCBI Taxonomy" id="33653"/>
    <lineage>
        <taxon>Eukaryota</taxon>
        <taxon>Sar</taxon>
        <taxon>Stramenopiles</taxon>
        <taxon>Bigyra</taxon>
        <taxon>Opalozoa</taxon>
        <taxon>Bicosoecida</taxon>
        <taxon>Cafeteriaceae</taxon>
        <taxon>Cafeteria</taxon>
    </lineage>
</organism>
<evidence type="ECO:0000256" key="2">
    <source>
        <dbReference type="ARBA" id="ARBA00004922"/>
    </source>
</evidence>
<feature type="transmembrane region" description="Helical" evidence="10">
    <location>
        <begin position="1412"/>
        <end position="1428"/>
    </location>
</feature>
<feature type="region of interest" description="Disordered" evidence="9">
    <location>
        <begin position="587"/>
        <end position="705"/>
    </location>
</feature>
<evidence type="ECO:0000256" key="10">
    <source>
        <dbReference type="SAM" id="Phobius"/>
    </source>
</evidence>
<comment type="similarity">
    <text evidence="3">Belongs to the glycosyltransferase 39 family.</text>
</comment>
<feature type="region of interest" description="Disordered" evidence="9">
    <location>
        <begin position="343"/>
        <end position="417"/>
    </location>
</feature>
<evidence type="ECO:0000256" key="4">
    <source>
        <dbReference type="ARBA" id="ARBA00022676"/>
    </source>
</evidence>
<name>A0A5A8CX26_CAFRO</name>
<feature type="transmembrane region" description="Helical" evidence="10">
    <location>
        <begin position="947"/>
        <end position="967"/>
    </location>
</feature>
<feature type="compositionally biased region" description="Low complexity" evidence="9">
    <location>
        <begin position="1103"/>
        <end position="1114"/>
    </location>
</feature>
<keyword evidence="4" id="KW-0328">Glycosyltransferase</keyword>
<dbReference type="InterPro" id="IPR003342">
    <property type="entry name" value="ArnT-like_N"/>
</dbReference>
<protein>
    <submittedName>
        <fullName evidence="13">Uncharacterized protein</fullName>
    </submittedName>
</protein>
<keyword evidence="8 10" id="KW-0472">Membrane</keyword>